<dbReference type="CDD" id="cd05254">
    <property type="entry name" value="dTDP_HR_like_SDR_e"/>
    <property type="match status" value="1"/>
</dbReference>
<evidence type="ECO:0000313" key="3">
    <source>
        <dbReference type="Proteomes" id="UP000095247"/>
    </source>
</evidence>
<sequence length="276" mass="32101">MKKILILGGTGMLGNTVVRHFIKNKNYDVYFTYRNEKVAFDNFDKNKGIKFDSLTDNINNFNIDFDYVINCIGIIKPFMFNNMRDSIFINSILPWNAANWCKENNIKFIHITTDCVFDGLKGKYNELDEHNALDEYGKSKSLGEPRGKCMILRTSIIGEEIHKNASLISWAKSQKGKSVNGFLNHFWNGITTKQYAIICEKIIENNLYEEDLFHIHSKDIVSKYQMLEYFNKKYDLNLKIKPYITNTICDRSLSSIKKLCSKLNIPTIKEQINNLE</sequence>
<dbReference type="UniPathway" id="UPA00124"/>
<dbReference type="EMBL" id="MDCO01000001">
    <property type="protein sequence ID" value="OEJ15952.1"/>
    <property type="molecule type" value="Genomic_DNA"/>
</dbReference>
<proteinExistence type="predicted"/>
<protein>
    <submittedName>
        <fullName evidence="2">NAD-dependent dehydratase</fullName>
    </submittedName>
</protein>
<dbReference type="Proteomes" id="UP000095247">
    <property type="component" value="Unassembled WGS sequence"/>
</dbReference>
<dbReference type="PANTHER" id="PTHR43242">
    <property type="entry name" value="NAD(P)-BINDING ROSSMANN-FOLD SUPERFAMILY PROTEIN"/>
    <property type="match status" value="1"/>
</dbReference>
<dbReference type="RefSeq" id="WP_069725423.1">
    <property type="nucleotide sequence ID" value="NZ_MDCO01000001.1"/>
</dbReference>
<name>A0A1E5NIF6_9SPIR</name>
<dbReference type="GO" id="GO:0019305">
    <property type="term" value="P:dTDP-rhamnose biosynthetic process"/>
    <property type="evidence" value="ECO:0007669"/>
    <property type="project" value="UniProtKB-UniPathway"/>
</dbReference>
<dbReference type="AlphaFoldDB" id="A0A1E5NIF6"/>
<gene>
    <name evidence="2" type="ORF">BFL38_10875</name>
</gene>
<feature type="domain" description="RmlD-like substrate binding" evidence="1">
    <location>
        <begin position="3"/>
        <end position="242"/>
    </location>
</feature>
<comment type="caution">
    <text evidence="2">The sequence shown here is derived from an EMBL/GenBank/DDBJ whole genome shotgun (WGS) entry which is preliminary data.</text>
</comment>
<accession>A0A1E5NIF6</accession>
<dbReference type="Gene3D" id="3.40.50.720">
    <property type="entry name" value="NAD(P)-binding Rossmann-like Domain"/>
    <property type="match status" value="1"/>
</dbReference>
<evidence type="ECO:0000259" key="1">
    <source>
        <dbReference type="Pfam" id="PF04321"/>
    </source>
</evidence>
<dbReference type="SUPFAM" id="SSF51735">
    <property type="entry name" value="NAD(P)-binding Rossmann-fold domains"/>
    <property type="match status" value="1"/>
</dbReference>
<reference evidence="2 3" key="1">
    <citation type="submission" date="2016-08" db="EMBL/GenBank/DDBJ databases">
        <title>Characterization and recognition of Brachyspira hampsonii sp. nov., a novel intestinal spirochete that is pathogenic to pigs.</title>
        <authorList>
            <person name="Mirajkar N."/>
            <person name="La T."/>
            <person name="Phillips N."/>
            <person name="Hampson D."/>
            <person name="Gebhart C."/>
        </authorList>
    </citation>
    <scope>NUCLEOTIDE SEQUENCE [LARGE SCALE GENOMIC DNA]</scope>
    <source>
        <strain evidence="2 3">P280/1</strain>
    </source>
</reference>
<dbReference type="InterPro" id="IPR029903">
    <property type="entry name" value="RmlD-like-bd"/>
</dbReference>
<dbReference type="PANTHER" id="PTHR43242:SF1">
    <property type="entry name" value="NAD(P)-BINDING ROSSMANN-FOLD SUPERFAMILY PROTEIN"/>
    <property type="match status" value="1"/>
</dbReference>
<dbReference type="InterPro" id="IPR036291">
    <property type="entry name" value="NAD(P)-bd_dom_sf"/>
</dbReference>
<organism evidence="2 3">
    <name type="scientific">Brachyspira hampsonii</name>
    <dbReference type="NCBI Taxonomy" id="1287055"/>
    <lineage>
        <taxon>Bacteria</taxon>
        <taxon>Pseudomonadati</taxon>
        <taxon>Spirochaetota</taxon>
        <taxon>Spirochaetia</taxon>
        <taxon>Brachyspirales</taxon>
        <taxon>Brachyspiraceae</taxon>
        <taxon>Brachyspira</taxon>
    </lineage>
</organism>
<dbReference type="Pfam" id="PF04321">
    <property type="entry name" value="RmlD_sub_bind"/>
    <property type="match status" value="1"/>
</dbReference>
<evidence type="ECO:0000313" key="2">
    <source>
        <dbReference type="EMBL" id="OEJ15952.1"/>
    </source>
</evidence>